<keyword evidence="1" id="KW-0472">Membrane</keyword>
<accession>A0A223ASL5</accession>
<name>A0A223ASL5_9FIRM</name>
<dbReference type="Proteomes" id="UP000214689">
    <property type="component" value="Chromosome"/>
</dbReference>
<evidence type="ECO:0000313" key="2">
    <source>
        <dbReference type="EMBL" id="ASS37899.1"/>
    </source>
</evidence>
<protein>
    <submittedName>
        <fullName evidence="2">Uncharacterized protein</fullName>
    </submittedName>
</protein>
<organism evidence="2 3">
    <name type="scientific">Mogibacterium pumilum</name>
    <dbReference type="NCBI Taxonomy" id="86332"/>
    <lineage>
        <taxon>Bacteria</taxon>
        <taxon>Bacillati</taxon>
        <taxon>Bacillota</taxon>
        <taxon>Clostridia</taxon>
        <taxon>Peptostreptococcales</taxon>
        <taxon>Anaerovoracaceae</taxon>
        <taxon>Mogibacterium</taxon>
    </lineage>
</organism>
<keyword evidence="3" id="KW-1185">Reference proteome</keyword>
<gene>
    <name evidence="2" type="ORF">AXF17_05275</name>
</gene>
<proteinExistence type="predicted"/>
<feature type="transmembrane region" description="Helical" evidence="1">
    <location>
        <begin position="29"/>
        <end position="53"/>
    </location>
</feature>
<keyword evidence="1" id="KW-0812">Transmembrane</keyword>
<sequence length="124" mass="14068">MRVNSKTYAKILGNLFSNKRGEQMVEASIVLPIVILVIMLLIRLCTFYLECLITQTNMHRKMLSKWDSTSSPVVKTINDSRDINYVNLGLAEGLIRKTIEVKGFAVCEDKFVRVGETVETVVQE</sequence>
<dbReference type="EMBL" id="CP016199">
    <property type="protein sequence ID" value="ASS37899.1"/>
    <property type="molecule type" value="Genomic_DNA"/>
</dbReference>
<dbReference type="AlphaFoldDB" id="A0A223ASL5"/>
<keyword evidence="1" id="KW-1133">Transmembrane helix</keyword>
<evidence type="ECO:0000313" key="3">
    <source>
        <dbReference type="Proteomes" id="UP000214689"/>
    </source>
</evidence>
<reference evidence="3" key="1">
    <citation type="submission" date="2016-05" db="EMBL/GenBank/DDBJ databases">
        <authorList>
            <person name="Holder M.E."/>
            <person name="Ajami N.J."/>
            <person name="Petrosino J.F."/>
        </authorList>
    </citation>
    <scope>NUCLEOTIDE SEQUENCE [LARGE SCALE GENOMIC DNA]</scope>
    <source>
        <strain evidence="3">ATCC 700696</strain>
    </source>
</reference>
<evidence type="ECO:0000256" key="1">
    <source>
        <dbReference type="SAM" id="Phobius"/>
    </source>
</evidence>